<name>A0A135UGV6_9PEZI</name>
<reference evidence="2 3" key="1">
    <citation type="submission" date="2014-02" db="EMBL/GenBank/DDBJ databases">
        <title>The genome sequence of Colletotrichum salicis CBS 607.94.</title>
        <authorList>
            <person name="Baroncelli R."/>
            <person name="Thon M.R."/>
        </authorList>
    </citation>
    <scope>NUCLEOTIDE SEQUENCE [LARGE SCALE GENOMIC DNA]</scope>
    <source>
        <strain evidence="2 3">CBS 607.94</strain>
    </source>
</reference>
<dbReference type="OrthoDB" id="4848169at2759"/>
<evidence type="ECO:0000313" key="2">
    <source>
        <dbReference type="EMBL" id="KXH59631.1"/>
    </source>
</evidence>
<feature type="transmembrane region" description="Helical" evidence="1">
    <location>
        <begin position="35"/>
        <end position="60"/>
    </location>
</feature>
<protein>
    <submittedName>
        <fullName evidence="2">Uncharacterized protein</fullName>
    </submittedName>
</protein>
<comment type="caution">
    <text evidence="2">The sequence shown here is derived from an EMBL/GenBank/DDBJ whole genome shotgun (WGS) entry which is preliminary data.</text>
</comment>
<dbReference type="AlphaFoldDB" id="A0A135UGV6"/>
<dbReference type="EMBL" id="JFFI01001482">
    <property type="protein sequence ID" value="KXH59631.1"/>
    <property type="molecule type" value="Genomic_DNA"/>
</dbReference>
<sequence>MPAIQLSETANSAIRQLVSARDNDDYNSVRNKARAIGGGVIAAIVVIIVLTLAAIIFATVRCSRNKRRRAQNELEMKKYAGGIPVTDVAAAGNTNGPAPSGGNMNGNGFSGGYVANEGIVGNSKVGHNASDAMPPAYTANNMNGPATAN</sequence>
<keyword evidence="3" id="KW-1185">Reference proteome</keyword>
<keyword evidence="1" id="KW-0812">Transmembrane</keyword>
<accession>A0A135UGV6</accession>
<gene>
    <name evidence="2" type="ORF">CSAL01_04182</name>
</gene>
<evidence type="ECO:0000256" key="1">
    <source>
        <dbReference type="SAM" id="Phobius"/>
    </source>
</evidence>
<evidence type="ECO:0000313" key="3">
    <source>
        <dbReference type="Proteomes" id="UP000070121"/>
    </source>
</evidence>
<proteinExistence type="predicted"/>
<organism evidence="2 3">
    <name type="scientific">Colletotrichum salicis</name>
    <dbReference type="NCBI Taxonomy" id="1209931"/>
    <lineage>
        <taxon>Eukaryota</taxon>
        <taxon>Fungi</taxon>
        <taxon>Dikarya</taxon>
        <taxon>Ascomycota</taxon>
        <taxon>Pezizomycotina</taxon>
        <taxon>Sordariomycetes</taxon>
        <taxon>Hypocreomycetidae</taxon>
        <taxon>Glomerellales</taxon>
        <taxon>Glomerellaceae</taxon>
        <taxon>Colletotrichum</taxon>
        <taxon>Colletotrichum acutatum species complex</taxon>
    </lineage>
</organism>
<keyword evidence="1" id="KW-1133">Transmembrane helix</keyword>
<dbReference type="Proteomes" id="UP000070121">
    <property type="component" value="Unassembled WGS sequence"/>
</dbReference>
<keyword evidence="1" id="KW-0472">Membrane</keyword>